<gene>
    <name evidence="1" type="ORF">GCM10009804_55630</name>
</gene>
<comment type="caution">
    <text evidence="1">The sequence shown here is derived from an EMBL/GenBank/DDBJ whole genome shotgun (WGS) entry which is preliminary data.</text>
</comment>
<dbReference type="Proteomes" id="UP001501705">
    <property type="component" value="Unassembled WGS sequence"/>
</dbReference>
<organism evidence="1 2">
    <name type="scientific">Kribbella hippodromi</name>
    <dbReference type="NCBI Taxonomy" id="434347"/>
    <lineage>
        <taxon>Bacteria</taxon>
        <taxon>Bacillati</taxon>
        <taxon>Actinomycetota</taxon>
        <taxon>Actinomycetes</taxon>
        <taxon>Propionibacteriales</taxon>
        <taxon>Kribbellaceae</taxon>
        <taxon>Kribbella</taxon>
    </lineage>
</organism>
<evidence type="ECO:0008006" key="3">
    <source>
        <dbReference type="Google" id="ProtNLM"/>
    </source>
</evidence>
<protein>
    <recommendedName>
        <fullName evidence="3">Aminoglycoside phosphotransferase</fullName>
    </recommendedName>
</protein>
<dbReference type="RefSeq" id="WP_344237935.1">
    <property type="nucleotide sequence ID" value="NZ_BAAAPH010000020.1"/>
</dbReference>
<keyword evidence="2" id="KW-1185">Reference proteome</keyword>
<evidence type="ECO:0000313" key="2">
    <source>
        <dbReference type="Proteomes" id="UP001501705"/>
    </source>
</evidence>
<name>A0ABP4PY09_9ACTN</name>
<accession>A0ABP4PY09</accession>
<sequence>MAPVRTTDSGAAAFLGIAESGNQYWIKPLGNPQGDQILVTEQLVAAAGRLIDAPVRPTALVTVPHELAGWKYGETQRLASGVAHGSLNLPSADVVDELLYTFHDDNQRRQPALAALWDWCLGEDEQWLYDLDDDRSIWSFDHGLWLGGGFGWSGDQLERDVGVDWSWDESVIGMDKAAFHEVADRLHAVTVQQLLEAVACVPTAWQVPQFELETVAWLLYRRRTQVAVRLRDAGRSLR</sequence>
<proteinExistence type="predicted"/>
<evidence type="ECO:0000313" key="1">
    <source>
        <dbReference type="EMBL" id="GAA1592189.1"/>
    </source>
</evidence>
<reference evidence="2" key="1">
    <citation type="journal article" date="2019" name="Int. J. Syst. Evol. Microbiol.">
        <title>The Global Catalogue of Microorganisms (GCM) 10K type strain sequencing project: providing services to taxonomists for standard genome sequencing and annotation.</title>
        <authorList>
            <consortium name="The Broad Institute Genomics Platform"/>
            <consortium name="The Broad Institute Genome Sequencing Center for Infectious Disease"/>
            <person name="Wu L."/>
            <person name="Ma J."/>
        </authorList>
    </citation>
    <scope>NUCLEOTIDE SEQUENCE [LARGE SCALE GENOMIC DNA]</scope>
    <source>
        <strain evidence="2">JCM 15572</strain>
    </source>
</reference>
<dbReference type="EMBL" id="BAAAPH010000020">
    <property type="protein sequence ID" value="GAA1592189.1"/>
    <property type="molecule type" value="Genomic_DNA"/>
</dbReference>